<name>A0A5A9NR14_9TELE</name>
<sequence length="226" mass="26216">MGNSNTRPKICQVAAFHDQAMEDERSLLPASKWMITTVQGTEMQEKEILGQRESNHLPPLPGRQEVPLNVGLETAVEGNEMEDRQRVRLVSRPTERNIFWDESEGQILDVRDLLQPSPELIDPDSENGMKIKPQTDRGFESEVEEWKFEGPVVKSCRKSLCKTHLERGLTESVQRSCDLPWLQDWRECKEKHHATKNVQMDSKERAYGRYSVLCTKRSPEEWKIQK</sequence>
<gene>
    <name evidence="1" type="ORF">E1301_Tti006278</name>
</gene>
<evidence type="ECO:0000313" key="1">
    <source>
        <dbReference type="EMBL" id="KAA0711431.1"/>
    </source>
</evidence>
<accession>A0A5A9NR14</accession>
<reference evidence="1 2" key="1">
    <citation type="journal article" date="2019" name="Mol. Ecol. Resour.">
        <title>Chromosome-level genome assembly of Triplophysa tibetana, a fish adapted to the harsh high-altitude environment of the Tibetan Plateau.</title>
        <authorList>
            <person name="Yang X."/>
            <person name="Liu H."/>
            <person name="Ma Z."/>
            <person name="Zou Y."/>
            <person name="Zou M."/>
            <person name="Mao Y."/>
            <person name="Li X."/>
            <person name="Wang H."/>
            <person name="Chen T."/>
            <person name="Wang W."/>
            <person name="Yang R."/>
        </authorList>
    </citation>
    <scope>NUCLEOTIDE SEQUENCE [LARGE SCALE GENOMIC DNA]</scope>
    <source>
        <strain evidence="1">TTIB1903HZAU</strain>
        <tissue evidence="1">Muscle</tissue>
    </source>
</reference>
<organism evidence="1 2">
    <name type="scientific">Triplophysa tibetana</name>
    <dbReference type="NCBI Taxonomy" id="1572043"/>
    <lineage>
        <taxon>Eukaryota</taxon>
        <taxon>Metazoa</taxon>
        <taxon>Chordata</taxon>
        <taxon>Craniata</taxon>
        <taxon>Vertebrata</taxon>
        <taxon>Euteleostomi</taxon>
        <taxon>Actinopterygii</taxon>
        <taxon>Neopterygii</taxon>
        <taxon>Teleostei</taxon>
        <taxon>Ostariophysi</taxon>
        <taxon>Cypriniformes</taxon>
        <taxon>Nemacheilidae</taxon>
        <taxon>Triplophysa</taxon>
    </lineage>
</organism>
<protein>
    <submittedName>
        <fullName evidence="1">Uncharacterized protein</fullName>
    </submittedName>
</protein>
<proteinExistence type="predicted"/>
<keyword evidence="2" id="KW-1185">Reference proteome</keyword>
<dbReference type="Proteomes" id="UP000324632">
    <property type="component" value="Chromosome 15"/>
</dbReference>
<dbReference type="EMBL" id="SOYY01000015">
    <property type="protein sequence ID" value="KAA0711431.1"/>
    <property type="molecule type" value="Genomic_DNA"/>
</dbReference>
<evidence type="ECO:0000313" key="2">
    <source>
        <dbReference type="Proteomes" id="UP000324632"/>
    </source>
</evidence>
<comment type="caution">
    <text evidence="1">The sequence shown here is derived from an EMBL/GenBank/DDBJ whole genome shotgun (WGS) entry which is preliminary data.</text>
</comment>
<dbReference type="AlphaFoldDB" id="A0A5A9NR14"/>